<dbReference type="InParanoid" id="A0A5F9DQN2"/>
<dbReference type="Gene3D" id="1.10.10.140">
    <property type="entry name" value="Cytochrome c oxidase, subunit VIb"/>
    <property type="match status" value="1"/>
</dbReference>
<reference evidence="4" key="3">
    <citation type="submission" date="2025-09" db="UniProtKB">
        <authorList>
            <consortium name="Ensembl"/>
        </authorList>
    </citation>
    <scope>IDENTIFICATION</scope>
    <source>
        <strain evidence="4">Thorbecke</strain>
    </source>
</reference>
<sequence length="133" mass="14581">VAEDIKSKIKELQDHPCDGCFSTQNQSRNCWQTRDFHCYQRAMIAKGGDAPCAVIPACVQDLCPISWGSTWDDRRAKGTFPGRLCTGSTLLLSLPSLSQGDKGNPAHLVIPPLGPCIMTEVVIQKLQKKKKKG</sequence>
<dbReference type="GO" id="GO:0045277">
    <property type="term" value="C:respiratory chain complex IV"/>
    <property type="evidence" value="ECO:0007669"/>
    <property type="project" value="InterPro"/>
</dbReference>
<evidence type="ECO:0000256" key="1">
    <source>
        <dbReference type="ARBA" id="ARBA00004173"/>
    </source>
</evidence>
<dbReference type="GeneTree" id="ENSGT00940000156204"/>
<dbReference type="Ensembl" id="ENSOCUT00000058981.1">
    <property type="protein sequence ID" value="ENSOCUP00000048071.1"/>
    <property type="gene ID" value="ENSOCUG00000038720.1"/>
</dbReference>
<keyword evidence="2" id="KW-0496">Mitochondrion</keyword>
<dbReference type="InterPro" id="IPR003213">
    <property type="entry name" value="Cyt_c_oxidase_su6B"/>
</dbReference>
<evidence type="ECO:0000313" key="5">
    <source>
        <dbReference type="Proteomes" id="UP000001811"/>
    </source>
</evidence>
<evidence type="ECO:0000256" key="2">
    <source>
        <dbReference type="ARBA" id="ARBA00023128"/>
    </source>
</evidence>
<accession>A0A5F9DQN2</accession>
<keyword evidence="3" id="KW-1015">Disulfide bond</keyword>
<evidence type="ECO:0000256" key="3">
    <source>
        <dbReference type="ARBA" id="ARBA00023157"/>
    </source>
</evidence>
<evidence type="ECO:0000313" key="4">
    <source>
        <dbReference type="Ensembl" id="ENSOCUP00000048071.1"/>
    </source>
</evidence>
<reference evidence="4 5" key="1">
    <citation type="journal article" date="2011" name="Nature">
        <title>A high-resolution map of human evolutionary constraint using 29 mammals.</title>
        <authorList>
            <person name="Lindblad-Toh K."/>
            <person name="Garber M."/>
            <person name="Zuk O."/>
            <person name="Lin M.F."/>
            <person name="Parker B.J."/>
            <person name="Washietl S."/>
            <person name="Kheradpour P."/>
            <person name="Ernst J."/>
            <person name="Jordan G."/>
            <person name="Mauceli E."/>
            <person name="Ward L.D."/>
            <person name="Lowe C.B."/>
            <person name="Holloway A.K."/>
            <person name="Clamp M."/>
            <person name="Gnerre S."/>
            <person name="Alfoldi J."/>
            <person name="Beal K."/>
            <person name="Chang J."/>
            <person name="Clawson H."/>
            <person name="Cuff J."/>
            <person name="Di Palma F."/>
            <person name="Fitzgerald S."/>
            <person name="Flicek P."/>
            <person name="Guttman M."/>
            <person name="Hubisz M.J."/>
            <person name="Jaffe D.B."/>
            <person name="Jungreis I."/>
            <person name="Kent W.J."/>
            <person name="Kostka D."/>
            <person name="Lara M."/>
            <person name="Martins A.L."/>
            <person name="Massingham T."/>
            <person name="Moltke I."/>
            <person name="Raney B.J."/>
            <person name="Rasmussen M.D."/>
            <person name="Robinson J."/>
            <person name="Stark A."/>
            <person name="Vilella A.J."/>
            <person name="Wen J."/>
            <person name="Xie X."/>
            <person name="Zody M.C."/>
            <person name="Baldwin J."/>
            <person name="Bloom T."/>
            <person name="Chin C.W."/>
            <person name="Heiman D."/>
            <person name="Nicol R."/>
            <person name="Nusbaum C."/>
            <person name="Young S."/>
            <person name="Wilkinson J."/>
            <person name="Worley K.C."/>
            <person name="Kovar C.L."/>
            <person name="Muzny D.M."/>
            <person name="Gibbs R.A."/>
            <person name="Cree A."/>
            <person name="Dihn H.H."/>
            <person name="Fowler G."/>
            <person name="Jhangiani S."/>
            <person name="Joshi V."/>
            <person name="Lee S."/>
            <person name="Lewis L.R."/>
            <person name="Nazareth L.V."/>
            <person name="Okwuonu G."/>
            <person name="Santibanez J."/>
            <person name="Warren W.C."/>
            <person name="Mardis E.R."/>
            <person name="Weinstock G.M."/>
            <person name="Wilson R.K."/>
            <person name="Delehaunty K."/>
            <person name="Dooling D."/>
            <person name="Fronik C."/>
            <person name="Fulton L."/>
            <person name="Fulton B."/>
            <person name="Graves T."/>
            <person name="Minx P."/>
            <person name="Sodergren E."/>
            <person name="Birney E."/>
            <person name="Margulies E.H."/>
            <person name="Herrero J."/>
            <person name="Green E.D."/>
            <person name="Haussler D."/>
            <person name="Siepel A."/>
            <person name="Goldman N."/>
            <person name="Pollard K.S."/>
            <person name="Pedersen J.S."/>
            <person name="Lander E.S."/>
            <person name="Kellis M."/>
        </authorList>
    </citation>
    <scope>NUCLEOTIDE SEQUENCE [LARGE SCALE GENOMIC DNA]</scope>
    <source>
        <strain evidence="4 5">Thorbecke inbred</strain>
    </source>
</reference>
<dbReference type="SUPFAM" id="SSF47694">
    <property type="entry name" value="Cytochrome c oxidase subunit h"/>
    <property type="match status" value="1"/>
</dbReference>
<dbReference type="AlphaFoldDB" id="A0A5F9DQN2"/>
<comment type="subcellular location">
    <subcellularLocation>
        <location evidence="1">Mitochondrion</location>
    </subcellularLocation>
</comment>
<dbReference type="PANTHER" id="PTHR11387">
    <property type="entry name" value="CYTOCHROME C OXIDASE SUBUNIT 6B"/>
    <property type="match status" value="1"/>
</dbReference>
<name>A0A5F9DQN2_RABIT</name>
<dbReference type="GO" id="GO:0005739">
    <property type="term" value="C:mitochondrion"/>
    <property type="evidence" value="ECO:0007669"/>
    <property type="project" value="UniProtKB-SubCell"/>
</dbReference>
<proteinExistence type="predicted"/>
<protein>
    <submittedName>
        <fullName evidence="4">Uncharacterized protein</fullName>
    </submittedName>
</protein>
<dbReference type="InterPro" id="IPR036549">
    <property type="entry name" value="CX6/COA6-like_sf"/>
</dbReference>
<organism evidence="4 5">
    <name type="scientific">Oryctolagus cuniculus</name>
    <name type="common">Rabbit</name>
    <dbReference type="NCBI Taxonomy" id="9986"/>
    <lineage>
        <taxon>Eukaryota</taxon>
        <taxon>Metazoa</taxon>
        <taxon>Chordata</taxon>
        <taxon>Craniata</taxon>
        <taxon>Vertebrata</taxon>
        <taxon>Euteleostomi</taxon>
        <taxon>Mammalia</taxon>
        <taxon>Eutheria</taxon>
        <taxon>Euarchontoglires</taxon>
        <taxon>Glires</taxon>
        <taxon>Lagomorpha</taxon>
        <taxon>Leporidae</taxon>
        <taxon>Oryctolagus</taxon>
    </lineage>
</organism>
<dbReference type="Pfam" id="PF02297">
    <property type="entry name" value="COX6B"/>
    <property type="match status" value="1"/>
</dbReference>
<dbReference type="STRING" id="9986.ENSOCUP00000048071"/>
<dbReference type="Proteomes" id="UP000001811">
    <property type="component" value="Chromosome 15"/>
</dbReference>
<keyword evidence="5" id="KW-1185">Reference proteome</keyword>
<dbReference type="EMBL" id="AAGW02022771">
    <property type="status" value="NOT_ANNOTATED_CDS"/>
    <property type="molecule type" value="Genomic_DNA"/>
</dbReference>
<reference evidence="4" key="2">
    <citation type="submission" date="2025-08" db="UniProtKB">
        <authorList>
            <consortium name="Ensembl"/>
        </authorList>
    </citation>
    <scope>IDENTIFICATION</scope>
    <source>
        <strain evidence="4">Thorbecke</strain>
    </source>
</reference>
<dbReference type="SMR" id="A0A5F9DQN2"/>
<dbReference type="InterPro" id="IPR048280">
    <property type="entry name" value="COX6B-like"/>
</dbReference>